<dbReference type="InterPro" id="IPR045864">
    <property type="entry name" value="aa-tRNA-synth_II/BPL/LPL"/>
</dbReference>
<evidence type="ECO:0000313" key="13">
    <source>
        <dbReference type="Proteomes" id="UP000501253"/>
    </source>
</evidence>
<dbReference type="InterPro" id="IPR004364">
    <property type="entry name" value="Aa-tRNA-synt_II"/>
</dbReference>
<accession>A0A6H1WSP5</accession>
<feature type="binding site" evidence="9">
    <location>
        <position position="405"/>
    </location>
    <ligand>
        <name>Mg(2+)</name>
        <dbReference type="ChEBI" id="CHEBI:18420"/>
        <label>1</label>
    </ligand>
</feature>
<keyword evidence="6 9" id="KW-0648">Protein biosynthesis</keyword>
<evidence type="ECO:0000313" key="12">
    <source>
        <dbReference type="EMBL" id="QJA06191.1"/>
    </source>
</evidence>
<evidence type="ECO:0000256" key="5">
    <source>
        <dbReference type="ARBA" id="ARBA00022840"/>
    </source>
</evidence>
<dbReference type="SUPFAM" id="SSF55681">
    <property type="entry name" value="Class II aaRS and biotin synthetases"/>
    <property type="match status" value="1"/>
</dbReference>
<dbReference type="InterPro" id="IPR004365">
    <property type="entry name" value="NA-bd_OB_tRNA"/>
</dbReference>
<dbReference type="HAMAP" id="MF_00252">
    <property type="entry name" value="Lys_tRNA_synth_class2"/>
    <property type="match status" value="1"/>
</dbReference>
<dbReference type="InterPro" id="IPR018149">
    <property type="entry name" value="Lys-tRNA-synth_II_C"/>
</dbReference>
<dbReference type="PANTHER" id="PTHR42918:SF15">
    <property type="entry name" value="LYSINE--TRNA LIGASE, CHLOROPLASTIC_MITOCHONDRIAL"/>
    <property type="match status" value="1"/>
</dbReference>
<protein>
    <recommendedName>
        <fullName evidence="9">Lysine--tRNA ligase</fullName>
        <ecNumber evidence="9">6.1.1.6</ecNumber>
    </recommendedName>
    <alternativeName>
        <fullName evidence="9">Lysyl-tRNA synthetase</fullName>
        <shortName evidence="9">LysRS</shortName>
    </alternativeName>
</protein>
<comment type="cofactor">
    <cofactor evidence="9 10">
        <name>Mg(2+)</name>
        <dbReference type="ChEBI" id="CHEBI:18420"/>
    </cofactor>
    <text evidence="9 10">Binds 3 Mg(2+) ions per subunit.</text>
</comment>
<dbReference type="GO" id="GO:0006430">
    <property type="term" value="P:lysyl-tRNA aminoacylation"/>
    <property type="evidence" value="ECO:0007669"/>
    <property type="project" value="UniProtKB-UniRule"/>
</dbReference>
<keyword evidence="4 9" id="KW-0547">Nucleotide-binding</keyword>
<keyword evidence="5 9" id="KW-0067">ATP-binding</keyword>
<comment type="catalytic activity">
    <reaction evidence="8 9 10">
        <text>tRNA(Lys) + L-lysine + ATP = L-lysyl-tRNA(Lys) + AMP + diphosphate</text>
        <dbReference type="Rhea" id="RHEA:20792"/>
        <dbReference type="Rhea" id="RHEA-COMP:9696"/>
        <dbReference type="Rhea" id="RHEA-COMP:9697"/>
        <dbReference type="ChEBI" id="CHEBI:30616"/>
        <dbReference type="ChEBI" id="CHEBI:32551"/>
        <dbReference type="ChEBI" id="CHEBI:33019"/>
        <dbReference type="ChEBI" id="CHEBI:78442"/>
        <dbReference type="ChEBI" id="CHEBI:78529"/>
        <dbReference type="ChEBI" id="CHEBI:456215"/>
        <dbReference type="EC" id="6.1.1.6"/>
    </reaction>
</comment>
<evidence type="ECO:0000256" key="2">
    <source>
        <dbReference type="ARBA" id="ARBA00022598"/>
    </source>
</evidence>
<keyword evidence="9 10" id="KW-0460">Magnesium</keyword>
<dbReference type="KEGG" id="tmai:FVE67_04970"/>
<organism evidence="12 13">
    <name type="scientific">Thermosulfurimonas marina</name>
    <dbReference type="NCBI Taxonomy" id="2047767"/>
    <lineage>
        <taxon>Bacteria</taxon>
        <taxon>Pseudomonadati</taxon>
        <taxon>Thermodesulfobacteriota</taxon>
        <taxon>Thermodesulfobacteria</taxon>
        <taxon>Thermodesulfobacteriales</taxon>
        <taxon>Thermodesulfobacteriaceae</taxon>
        <taxon>Thermosulfurimonas</taxon>
    </lineage>
</organism>
<keyword evidence="7 9" id="KW-0030">Aminoacyl-tRNA synthetase</keyword>
<gene>
    <name evidence="9 12" type="primary">lysS</name>
    <name evidence="12" type="ORF">FVE67_04970</name>
</gene>
<feature type="binding site" evidence="9">
    <location>
        <position position="412"/>
    </location>
    <ligand>
        <name>Mg(2+)</name>
        <dbReference type="ChEBI" id="CHEBI:18420"/>
        <label>1</label>
    </ligand>
</feature>
<dbReference type="CDD" id="cd00775">
    <property type="entry name" value="LysRS_core"/>
    <property type="match status" value="1"/>
</dbReference>
<feature type="domain" description="Aminoacyl-transfer RNA synthetases class-II family profile" evidence="11">
    <location>
        <begin position="174"/>
        <end position="494"/>
    </location>
</feature>
<dbReference type="CDD" id="cd04322">
    <property type="entry name" value="LysRS_N"/>
    <property type="match status" value="1"/>
</dbReference>
<dbReference type="RefSeq" id="WP_168719539.1">
    <property type="nucleotide sequence ID" value="NZ_CP042909.1"/>
</dbReference>
<dbReference type="InterPro" id="IPR006195">
    <property type="entry name" value="aa-tRNA-synth_II"/>
</dbReference>
<dbReference type="Gene3D" id="2.40.50.140">
    <property type="entry name" value="Nucleic acid-binding proteins"/>
    <property type="match status" value="1"/>
</dbReference>
<feature type="binding site" evidence="9">
    <location>
        <position position="412"/>
    </location>
    <ligand>
        <name>Mg(2+)</name>
        <dbReference type="ChEBI" id="CHEBI:18420"/>
        <label>2</label>
    </ligand>
</feature>
<dbReference type="PANTHER" id="PTHR42918">
    <property type="entry name" value="LYSYL-TRNA SYNTHETASE"/>
    <property type="match status" value="1"/>
</dbReference>
<evidence type="ECO:0000256" key="3">
    <source>
        <dbReference type="ARBA" id="ARBA00022723"/>
    </source>
</evidence>
<comment type="subunit">
    <text evidence="9">Homodimer.</text>
</comment>
<evidence type="ECO:0000256" key="8">
    <source>
        <dbReference type="ARBA" id="ARBA00048573"/>
    </source>
</evidence>
<dbReference type="Pfam" id="PF00152">
    <property type="entry name" value="tRNA-synt_2"/>
    <property type="match status" value="1"/>
</dbReference>
<dbReference type="Gene3D" id="3.30.930.10">
    <property type="entry name" value="Bira Bifunctional Protein, Domain 2"/>
    <property type="match status" value="1"/>
</dbReference>
<evidence type="ECO:0000256" key="7">
    <source>
        <dbReference type="ARBA" id="ARBA00023146"/>
    </source>
</evidence>
<name>A0A6H1WSP5_9BACT</name>
<evidence type="ECO:0000259" key="11">
    <source>
        <dbReference type="PROSITE" id="PS50862"/>
    </source>
</evidence>
<dbReference type="PRINTS" id="PR00982">
    <property type="entry name" value="TRNASYNTHLYS"/>
</dbReference>
<sequence length="496" mass="57766">MKEESAVLEARRKKAEEFEALGYPLFPNDFKPTDRAGALQELYRDYDNEALSRLGDEFRLAGRLMSWRDFGKAVFGHIQDSSGRLQVFFKRDELGEEAFKLFKKYIDIGDIIGVEGPLFRTKTGELTLLARKVRLLTKAFRPLPEKFHGLRDTELRYRMRYVDLIMNPRVREIFLTRTRIIQYIRDYFTSHGFLEVETPMMQPIPGGATARPFKTYHHALERELYLRIAPELYLKRLLVGGFERVFELNRNFRNEGVSTQHNPEFTMLEFYEAYATYEDLMVRTEELLSGLARELYGTTCIVYQGQTIDLTPPWPRIPYRKALVEIGGVPEEVLESRERVLEFAAERGIKVDPREPVLQKLWAKLFDVLVEPKLLQPTFVTEFPVEISPLARRNDRDPSITDRFELIIAGREIANAFSELNDPRDQRARFEEQIRKRLADDPEIHPEIDEDFLRALEYGMPPAAGEGIGIDRLVMLFTDAPSIREVILFPHLRPEA</sequence>
<dbReference type="GO" id="GO:0005524">
    <property type="term" value="F:ATP binding"/>
    <property type="evidence" value="ECO:0007669"/>
    <property type="project" value="UniProtKB-UniRule"/>
</dbReference>
<dbReference type="InterPro" id="IPR012340">
    <property type="entry name" value="NA-bd_OB-fold"/>
</dbReference>
<proteinExistence type="inferred from homology"/>
<evidence type="ECO:0000256" key="4">
    <source>
        <dbReference type="ARBA" id="ARBA00022741"/>
    </source>
</evidence>
<dbReference type="NCBIfam" id="NF001756">
    <property type="entry name" value="PRK00484.1"/>
    <property type="match status" value="1"/>
</dbReference>
<comment type="subcellular location">
    <subcellularLocation>
        <location evidence="9">Cytoplasm</location>
    </subcellularLocation>
</comment>
<dbReference type="InterPro" id="IPR044136">
    <property type="entry name" value="Lys-tRNA-ligase_II_N"/>
</dbReference>
<reference evidence="12 13" key="1">
    <citation type="submission" date="2019-08" db="EMBL/GenBank/DDBJ databases">
        <title>Complete genome sequence of Thermosulfurimonas marina SU872T, an anaerobic thermophilic chemolithoautotrophic bacterium isolated from a shallow marine hydrothermal vent.</title>
        <authorList>
            <person name="Allioux M."/>
            <person name="Jebbar M."/>
            <person name="Slobodkina G."/>
            <person name="Slobodkin A."/>
            <person name="Moalic Y."/>
            <person name="Frolova A."/>
            <person name="Shao Z."/>
            <person name="Alain K."/>
        </authorList>
    </citation>
    <scope>NUCLEOTIDE SEQUENCE [LARGE SCALE GENOMIC DNA]</scope>
    <source>
        <strain evidence="12 13">SU872</strain>
    </source>
</reference>
<dbReference type="Pfam" id="PF01336">
    <property type="entry name" value="tRNA_anti-codon"/>
    <property type="match status" value="1"/>
</dbReference>
<dbReference type="InterPro" id="IPR002313">
    <property type="entry name" value="Lys-tRNA-ligase_II"/>
</dbReference>
<dbReference type="NCBIfam" id="TIGR00499">
    <property type="entry name" value="lysS_bact"/>
    <property type="match status" value="1"/>
</dbReference>
<comment type="similarity">
    <text evidence="1 9">Belongs to the class-II aminoacyl-tRNA synthetase family.</text>
</comment>
<dbReference type="GO" id="GO:0005829">
    <property type="term" value="C:cytosol"/>
    <property type="evidence" value="ECO:0007669"/>
    <property type="project" value="TreeGrafter"/>
</dbReference>
<dbReference type="GO" id="GO:0000287">
    <property type="term" value="F:magnesium ion binding"/>
    <property type="evidence" value="ECO:0007669"/>
    <property type="project" value="UniProtKB-UniRule"/>
</dbReference>
<dbReference type="SUPFAM" id="SSF50249">
    <property type="entry name" value="Nucleic acid-binding proteins"/>
    <property type="match status" value="1"/>
</dbReference>
<dbReference type="Proteomes" id="UP000501253">
    <property type="component" value="Chromosome"/>
</dbReference>
<evidence type="ECO:0000256" key="1">
    <source>
        <dbReference type="ARBA" id="ARBA00008226"/>
    </source>
</evidence>
<dbReference type="PROSITE" id="PS50862">
    <property type="entry name" value="AA_TRNA_LIGASE_II"/>
    <property type="match status" value="1"/>
</dbReference>
<evidence type="ECO:0000256" key="6">
    <source>
        <dbReference type="ARBA" id="ARBA00022917"/>
    </source>
</evidence>
<keyword evidence="2 9" id="KW-0436">Ligase</keyword>
<keyword evidence="9" id="KW-0963">Cytoplasm</keyword>
<evidence type="ECO:0000256" key="9">
    <source>
        <dbReference type="HAMAP-Rule" id="MF_00252"/>
    </source>
</evidence>
<dbReference type="EC" id="6.1.1.6" evidence="9"/>
<evidence type="ECO:0000256" key="10">
    <source>
        <dbReference type="RuleBase" id="RU000336"/>
    </source>
</evidence>
<dbReference type="AlphaFoldDB" id="A0A6H1WSP5"/>
<keyword evidence="3 9" id="KW-0479">Metal-binding</keyword>
<dbReference type="EMBL" id="CP042909">
    <property type="protein sequence ID" value="QJA06191.1"/>
    <property type="molecule type" value="Genomic_DNA"/>
</dbReference>
<dbReference type="FunFam" id="2.40.50.140:FF:000024">
    <property type="entry name" value="Lysine--tRNA ligase"/>
    <property type="match status" value="1"/>
</dbReference>
<keyword evidence="13" id="KW-1185">Reference proteome</keyword>
<dbReference type="GO" id="GO:0000049">
    <property type="term" value="F:tRNA binding"/>
    <property type="evidence" value="ECO:0007669"/>
    <property type="project" value="TreeGrafter"/>
</dbReference>
<dbReference type="GO" id="GO:0004824">
    <property type="term" value="F:lysine-tRNA ligase activity"/>
    <property type="evidence" value="ECO:0007669"/>
    <property type="project" value="UniProtKB-UniRule"/>
</dbReference>